<feature type="transmembrane region" description="Helical" evidence="6">
    <location>
        <begin position="79"/>
        <end position="100"/>
    </location>
</feature>
<evidence type="ECO:0000313" key="9">
    <source>
        <dbReference type="Proteomes" id="UP000672039"/>
    </source>
</evidence>
<dbReference type="RefSeq" id="WP_210222412.1">
    <property type="nucleotide sequence ID" value="NZ_CP072801.1"/>
</dbReference>
<feature type="transmembrane region" description="Helical" evidence="6">
    <location>
        <begin position="171"/>
        <end position="194"/>
    </location>
</feature>
<dbReference type="EMBL" id="CP072801">
    <property type="protein sequence ID" value="QTR46044.1"/>
    <property type="molecule type" value="Genomic_DNA"/>
</dbReference>
<keyword evidence="9" id="KW-1185">Reference proteome</keyword>
<feature type="transmembrane region" description="Helical" evidence="6">
    <location>
        <begin position="40"/>
        <end position="59"/>
    </location>
</feature>
<evidence type="ECO:0000256" key="6">
    <source>
        <dbReference type="SAM" id="Phobius"/>
    </source>
</evidence>
<feature type="transmembrane region" description="Helical" evidence="6">
    <location>
        <begin position="140"/>
        <end position="159"/>
    </location>
</feature>
<dbReference type="InterPro" id="IPR011577">
    <property type="entry name" value="Cyt_b561_bac/Ni-Hgenase"/>
</dbReference>
<reference evidence="8 9" key="1">
    <citation type="submission" date="2021-04" db="EMBL/GenBank/DDBJ databases">
        <title>Genomics, taxonomy and metabolism of representatives of sulfur bacteria of the genus Thiothrix: Thiothrix fructosivorans QT, Thiothrix unzii A1T and three new species, Thiothrix subterranea sp. nov., Thiothrix litoralis sp. nov. and 'Candidatus Thiothrix anitrata' sp. nov.</title>
        <authorList>
            <person name="Ravin N.V."/>
            <person name="Smolyakov D."/>
            <person name="Rudenko T.S."/>
            <person name="Mardanov A.V."/>
            <person name="Beletsky A.V."/>
            <person name="Markov N.D."/>
            <person name="Fomenkov A.I."/>
            <person name="Roberts R.J."/>
            <person name="Karnachuk O.V."/>
            <person name="Novikov A."/>
            <person name="Grabovich M.Y."/>
        </authorList>
    </citation>
    <scope>NUCLEOTIDE SEQUENCE [LARGE SCALE GENOMIC DNA]</scope>
    <source>
        <strain evidence="8 9">AS</strain>
    </source>
</reference>
<organism evidence="8 9">
    <name type="scientific">Thiothrix litoralis</name>
    <dbReference type="NCBI Taxonomy" id="2891210"/>
    <lineage>
        <taxon>Bacteria</taxon>
        <taxon>Pseudomonadati</taxon>
        <taxon>Pseudomonadota</taxon>
        <taxon>Gammaproteobacteria</taxon>
        <taxon>Thiotrichales</taxon>
        <taxon>Thiotrichaceae</taxon>
        <taxon>Thiothrix</taxon>
    </lineage>
</organism>
<dbReference type="Proteomes" id="UP000672039">
    <property type="component" value="Chromosome"/>
</dbReference>
<accession>A0ABX7WQB2</accession>
<evidence type="ECO:0000256" key="4">
    <source>
        <dbReference type="ARBA" id="ARBA00022989"/>
    </source>
</evidence>
<evidence type="ECO:0000259" key="7">
    <source>
        <dbReference type="Pfam" id="PF01292"/>
    </source>
</evidence>
<evidence type="ECO:0000256" key="1">
    <source>
        <dbReference type="ARBA" id="ARBA00004651"/>
    </source>
</evidence>
<feature type="domain" description="Cytochrome b561 bacterial/Ni-hydrogenase" evidence="7">
    <location>
        <begin position="33"/>
        <end position="210"/>
    </location>
</feature>
<keyword evidence="5 6" id="KW-0472">Membrane</keyword>
<comment type="subcellular location">
    <subcellularLocation>
        <location evidence="1">Cell membrane</location>
        <topology evidence="1">Multi-pass membrane protein</topology>
    </subcellularLocation>
</comment>
<evidence type="ECO:0000313" key="8">
    <source>
        <dbReference type="EMBL" id="QTR46044.1"/>
    </source>
</evidence>
<keyword evidence="4 6" id="KW-1133">Transmembrane helix</keyword>
<keyword evidence="2" id="KW-1003">Cell membrane</keyword>
<keyword evidence="3 6" id="KW-0812">Transmembrane</keyword>
<gene>
    <name evidence="8" type="ORF">J9253_19005</name>
</gene>
<protein>
    <submittedName>
        <fullName evidence="8">Cytochrome b/b6 domain-containing protein</fullName>
    </submittedName>
</protein>
<dbReference type="InterPro" id="IPR016174">
    <property type="entry name" value="Di-haem_cyt_TM"/>
</dbReference>
<proteinExistence type="predicted"/>
<dbReference type="PANTHER" id="PTHR30485">
    <property type="entry name" value="NI/FE-HYDROGENASE 1 B-TYPE CYTOCHROME SUBUNIT"/>
    <property type="match status" value="1"/>
</dbReference>
<sequence length="250" mass="28267">MPLLFWIPDKLIFHNGCMSEAEMQQENIRYVLVWSGWVRLTHWLMAAGVLFLFASAWAIQHGNVDYEFWRDWHMIVGQLLLITVVARVILMFLLPGSAHWSAFLPDKAQWEGVKQMLLFYLSFARFPLPNWYAHNPFWKLLYPGWLLLLIVTAVIGLFYNSASTLLGMSMFKLHGGLAGIILILTVAHVLAAFLHDLKGKGAAISGMINGHRYFHVEKQEGVKAANPAAAVGKASIVHVSIDSIQKMPKR</sequence>
<dbReference type="Gene3D" id="1.20.950.20">
    <property type="entry name" value="Transmembrane di-heme cytochromes, Chain C"/>
    <property type="match status" value="1"/>
</dbReference>
<evidence type="ECO:0000256" key="2">
    <source>
        <dbReference type="ARBA" id="ARBA00022475"/>
    </source>
</evidence>
<dbReference type="PANTHER" id="PTHR30485:SF2">
    <property type="entry name" value="BLL0597 PROTEIN"/>
    <property type="match status" value="1"/>
</dbReference>
<dbReference type="SUPFAM" id="SSF81342">
    <property type="entry name" value="Transmembrane di-heme cytochromes"/>
    <property type="match status" value="1"/>
</dbReference>
<name>A0ABX7WQB2_9GAMM</name>
<evidence type="ECO:0000256" key="5">
    <source>
        <dbReference type="ARBA" id="ARBA00023136"/>
    </source>
</evidence>
<evidence type="ECO:0000256" key="3">
    <source>
        <dbReference type="ARBA" id="ARBA00022692"/>
    </source>
</evidence>
<dbReference type="InterPro" id="IPR051542">
    <property type="entry name" value="Hydrogenase_cytochrome"/>
</dbReference>
<dbReference type="Pfam" id="PF01292">
    <property type="entry name" value="Ni_hydr_CYTB"/>
    <property type="match status" value="1"/>
</dbReference>